<dbReference type="Pfam" id="PF19631">
    <property type="entry name" value="Trypco2"/>
    <property type="match status" value="1"/>
</dbReference>
<protein>
    <recommendedName>
        <fullName evidence="2">Trypsin-co-occurring domain-containing protein</fullName>
    </recommendedName>
</protein>
<proteinExistence type="predicted"/>
<feature type="domain" description="Trypsin-co-occurring" evidence="2">
    <location>
        <begin position="4"/>
        <end position="81"/>
    </location>
</feature>
<dbReference type="InterPro" id="IPR045608">
    <property type="entry name" value="Trypco2"/>
</dbReference>
<evidence type="ECO:0000313" key="4">
    <source>
        <dbReference type="Proteomes" id="UP001500655"/>
    </source>
</evidence>
<gene>
    <name evidence="3" type="ORF">GCM10009681_30730</name>
</gene>
<name>A0ABP4WMU8_9ACTN</name>
<reference evidence="4" key="1">
    <citation type="journal article" date="2019" name="Int. J. Syst. Evol. Microbiol.">
        <title>The Global Catalogue of Microorganisms (GCM) 10K type strain sequencing project: providing services to taxonomists for standard genome sequencing and annotation.</title>
        <authorList>
            <consortium name="The Broad Institute Genomics Platform"/>
            <consortium name="The Broad Institute Genome Sequencing Center for Infectious Disease"/>
            <person name="Wu L."/>
            <person name="Ma J."/>
        </authorList>
    </citation>
    <scope>NUCLEOTIDE SEQUENCE [LARGE SCALE GENOMIC DNA]</scope>
    <source>
        <strain evidence="4">JCM 13249</strain>
    </source>
</reference>
<evidence type="ECO:0000313" key="3">
    <source>
        <dbReference type="EMBL" id="GAA1757294.1"/>
    </source>
</evidence>
<feature type="region of interest" description="Disordered" evidence="1">
    <location>
        <begin position="83"/>
        <end position="103"/>
    </location>
</feature>
<evidence type="ECO:0000256" key="1">
    <source>
        <dbReference type="SAM" id="MobiDB-lite"/>
    </source>
</evidence>
<keyword evidence="4" id="KW-1185">Reference proteome</keyword>
<dbReference type="Proteomes" id="UP001500655">
    <property type="component" value="Unassembled WGS sequence"/>
</dbReference>
<dbReference type="RefSeq" id="WP_344082024.1">
    <property type="nucleotide sequence ID" value="NZ_BAAALS010000013.1"/>
</dbReference>
<accession>A0ABP4WMU8</accession>
<evidence type="ECO:0000259" key="2">
    <source>
        <dbReference type="Pfam" id="PF19631"/>
    </source>
</evidence>
<sequence length="103" mass="11226">MEKIELADVIRNLRSELDRAIDGARGQRLQFDLGPIELEVSVSLEQTDDVKAGIKFWVVDVGAGLNDKNIATQRLKLTLTPTIDAGGQRTNPRVSGQAVPGEE</sequence>
<dbReference type="EMBL" id="BAAALS010000013">
    <property type="protein sequence ID" value="GAA1757294.1"/>
    <property type="molecule type" value="Genomic_DNA"/>
</dbReference>
<organism evidence="3 4">
    <name type="scientific">Luedemannella helvata</name>
    <dbReference type="NCBI Taxonomy" id="349315"/>
    <lineage>
        <taxon>Bacteria</taxon>
        <taxon>Bacillati</taxon>
        <taxon>Actinomycetota</taxon>
        <taxon>Actinomycetes</taxon>
        <taxon>Micromonosporales</taxon>
        <taxon>Micromonosporaceae</taxon>
        <taxon>Luedemannella</taxon>
    </lineage>
</organism>
<comment type="caution">
    <text evidence="3">The sequence shown here is derived from an EMBL/GenBank/DDBJ whole genome shotgun (WGS) entry which is preliminary data.</text>
</comment>